<gene>
    <name evidence="7" type="primary">Necator_chrV.g17375</name>
    <name evidence="7" type="ORF">RB195_012585</name>
</gene>
<dbReference type="PROSITE" id="PS00856">
    <property type="entry name" value="GUANYLATE_KINASE_1"/>
    <property type="match status" value="1"/>
</dbReference>
<comment type="similarity">
    <text evidence="1">Belongs to the MAGUK family.</text>
</comment>
<reference evidence="7 8" key="1">
    <citation type="submission" date="2023-08" db="EMBL/GenBank/DDBJ databases">
        <title>A Necator americanus chromosomal reference genome.</title>
        <authorList>
            <person name="Ilik V."/>
            <person name="Petrzelkova K.J."/>
            <person name="Pardy F."/>
            <person name="Fuh T."/>
            <person name="Niatou-Singa F.S."/>
            <person name="Gouil Q."/>
            <person name="Baker L."/>
            <person name="Ritchie M.E."/>
            <person name="Jex A.R."/>
            <person name="Gazzola D."/>
            <person name="Li H."/>
            <person name="Toshio Fujiwara R."/>
            <person name="Zhan B."/>
            <person name="Aroian R.V."/>
            <person name="Pafco B."/>
            <person name="Schwarz E.M."/>
        </authorList>
    </citation>
    <scope>NUCLEOTIDE SEQUENCE [LARGE SCALE GENOMIC DNA]</scope>
    <source>
        <strain evidence="7 8">Aroian</strain>
        <tissue evidence="7">Whole animal</tissue>
    </source>
</reference>
<dbReference type="InterPro" id="IPR035601">
    <property type="entry name" value="MPP5_SH3"/>
</dbReference>
<dbReference type="SUPFAM" id="SSF50044">
    <property type="entry name" value="SH3-domain"/>
    <property type="match status" value="1"/>
</dbReference>
<evidence type="ECO:0000256" key="2">
    <source>
        <dbReference type="ARBA" id="ARBA00022443"/>
    </source>
</evidence>
<sequence>MKVNTNVWYEKSSSGWKSSPTKEGQTLRSLMAYVSLSHFLPNDCQKKRKKLHHLGHAPSRTSVPCMSTFRKEPLRSLGWILKGTKENLSEDCEEHRDQVQQRSAKAVHEGDKNELLASNLRNYENTFSLPRFFEPENFKDAPIAVCYTYSDVDVLLKLTEKDCKVGFSVVTTSEGCEVNHITLGTAAERAGLTVGDEILAVNDVEIEGKSHEEVVKYIQECIRSKRIQLKVRRKSIDKTQQSTSTEPKVIEAYLVSVNKDRTKEVTKRLKKKNPLVKTFDMESIASEPAASCQAPSTASQLQLHQTANDRLKLYELDVKARLSQKAQREKENDFLRSSLRQSKKLQALAASKDKPVCIDMPDLNPTGGKTLNGYENQCYDQADITVNGKIESNNNQAMPLKQVIVSVDRITDHLSKVEGREEDSKILHEYFHSEPVQTAIEAIAVHRRRDEEIIEDESSFIINGIAAESPTKPLEPNVHVVSLYKKEDSYLGATVRNEEDRIVVGRVVKGGIVEKTGLLKEGDELLEMNGIDLRGKNVTEVCELLRSISGEVRFVVSSPAVSEKKTAPPSTGVKYMRALFDYDPEDDIYVPCKELALKFQRGDILHVMSTEDENWWQAYREGDDTSQSLAGLIPSSSFHQQVVLYMDEMDRDTKPKCRTDSKKRLQEVIRTLGRKTSKEVQRSADEPANNSFGYHSDLLTYEEVVFHLARTERKRTLVLCGPEGVGCLELRQRLLESDRDRLAGPIPYTTRPPRDGEVDGVHYHFISRQRFLDDAKASKFVEYGEFEKHMYGTAAADIVNVIRRSKTCVLTLKAESLIAVRTAEIMPFILFVAPPSLQTLRRQKECSGQFHVKDDELKGILTQGKNIEQKFGHLFDSIIVNTDFDKSLAEIKSILRRLEIEPQWVPAEWVQ</sequence>
<proteinExistence type="inferred from homology"/>
<protein>
    <recommendedName>
        <fullName evidence="9">PDZ/DHR/GLGF domain protein</fullName>
    </recommendedName>
</protein>
<evidence type="ECO:0000256" key="3">
    <source>
        <dbReference type="PROSITE-ProRule" id="PRU00192"/>
    </source>
</evidence>
<dbReference type="Gene3D" id="2.30.42.10">
    <property type="match status" value="2"/>
</dbReference>
<dbReference type="InterPro" id="IPR001452">
    <property type="entry name" value="SH3_domain"/>
</dbReference>
<dbReference type="InterPro" id="IPR036028">
    <property type="entry name" value="SH3-like_dom_sf"/>
</dbReference>
<dbReference type="InterPro" id="IPR020590">
    <property type="entry name" value="Guanylate_kinase_CS"/>
</dbReference>
<dbReference type="InterPro" id="IPR008144">
    <property type="entry name" value="Guanylate_kin-like_dom"/>
</dbReference>
<keyword evidence="2 3" id="KW-0728">SH3 domain</keyword>
<dbReference type="PROSITE" id="PS50002">
    <property type="entry name" value="SH3"/>
    <property type="match status" value="1"/>
</dbReference>
<comment type="caution">
    <text evidence="7">The sequence shown here is derived from an EMBL/GenBank/DDBJ whole genome shotgun (WGS) entry which is preliminary data.</text>
</comment>
<accession>A0ABR1DRK2</accession>
<evidence type="ECO:0000256" key="1">
    <source>
        <dbReference type="ARBA" id="ARBA00007014"/>
    </source>
</evidence>
<dbReference type="CDD" id="cd00071">
    <property type="entry name" value="GMPK"/>
    <property type="match status" value="1"/>
</dbReference>
<dbReference type="PANTHER" id="PTHR23122">
    <property type="entry name" value="MEMBRANE-ASSOCIATED GUANYLATE KINASE MAGUK"/>
    <property type="match status" value="1"/>
</dbReference>
<dbReference type="Pfam" id="PF07653">
    <property type="entry name" value="SH3_2"/>
    <property type="match status" value="1"/>
</dbReference>
<dbReference type="SMART" id="SM00228">
    <property type="entry name" value="PDZ"/>
    <property type="match status" value="2"/>
</dbReference>
<feature type="domain" description="Guanylate kinase-like" evidence="5">
    <location>
        <begin position="714"/>
        <end position="896"/>
    </location>
</feature>
<dbReference type="Pfam" id="PF00625">
    <property type="entry name" value="Guanylate_kin"/>
    <property type="match status" value="1"/>
</dbReference>
<dbReference type="Gene3D" id="3.40.50.300">
    <property type="entry name" value="P-loop containing nucleotide triphosphate hydrolases"/>
    <property type="match status" value="1"/>
</dbReference>
<dbReference type="SUPFAM" id="SSF52540">
    <property type="entry name" value="P-loop containing nucleoside triphosphate hydrolases"/>
    <property type="match status" value="1"/>
</dbReference>
<dbReference type="SMART" id="SM00072">
    <property type="entry name" value="GuKc"/>
    <property type="match status" value="1"/>
</dbReference>
<keyword evidence="8" id="KW-1185">Reference proteome</keyword>
<dbReference type="InterPro" id="IPR027417">
    <property type="entry name" value="P-loop_NTPase"/>
</dbReference>
<evidence type="ECO:0000259" key="4">
    <source>
        <dbReference type="PROSITE" id="PS50002"/>
    </source>
</evidence>
<dbReference type="PROSITE" id="PS50106">
    <property type="entry name" value="PDZ"/>
    <property type="match status" value="2"/>
</dbReference>
<evidence type="ECO:0000259" key="5">
    <source>
        <dbReference type="PROSITE" id="PS50052"/>
    </source>
</evidence>
<dbReference type="SUPFAM" id="SSF50156">
    <property type="entry name" value="PDZ domain-like"/>
    <property type="match status" value="2"/>
</dbReference>
<organism evidence="7 8">
    <name type="scientific">Necator americanus</name>
    <name type="common">Human hookworm</name>
    <dbReference type="NCBI Taxonomy" id="51031"/>
    <lineage>
        <taxon>Eukaryota</taxon>
        <taxon>Metazoa</taxon>
        <taxon>Ecdysozoa</taxon>
        <taxon>Nematoda</taxon>
        <taxon>Chromadorea</taxon>
        <taxon>Rhabditida</taxon>
        <taxon>Rhabditina</taxon>
        <taxon>Rhabditomorpha</taxon>
        <taxon>Strongyloidea</taxon>
        <taxon>Ancylostomatidae</taxon>
        <taxon>Bunostominae</taxon>
        <taxon>Necator</taxon>
    </lineage>
</organism>
<dbReference type="EMBL" id="JAVFWL010000005">
    <property type="protein sequence ID" value="KAK6753067.1"/>
    <property type="molecule type" value="Genomic_DNA"/>
</dbReference>
<feature type="domain" description="PDZ" evidence="6">
    <location>
        <begin position="153"/>
        <end position="233"/>
    </location>
</feature>
<dbReference type="InterPro" id="IPR036034">
    <property type="entry name" value="PDZ_sf"/>
</dbReference>
<evidence type="ECO:0008006" key="9">
    <source>
        <dbReference type="Google" id="ProtNLM"/>
    </source>
</evidence>
<dbReference type="CDD" id="cd00136">
    <property type="entry name" value="PDZ_canonical"/>
    <property type="match status" value="1"/>
</dbReference>
<dbReference type="InterPro" id="IPR050716">
    <property type="entry name" value="MAGUK"/>
</dbReference>
<dbReference type="Proteomes" id="UP001303046">
    <property type="component" value="Unassembled WGS sequence"/>
</dbReference>
<dbReference type="InterPro" id="IPR008145">
    <property type="entry name" value="GK/Ca_channel_bsu"/>
</dbReference>
<dbReference type="PROSITE" id="PS50052">
    <property type="entry name" value="GUANYLATE_KINASE_2"/>
    <property type="match status" value="1"/>
</dbReference>
<feature type="domain" description="SH3" evidence="4">
    <location>
        <begin position="571"/>
        <end position="643"/>
    </location>
</feature>
<dbReference type="Pfam" id="PF00595">
    <property type="entry name" value="PDZ"/>
    <property type="match status" value="2"/>
</dbReference>
<evidence type="ECO:0000313" key="7">
    <source>
        <dbReference type="EMBL" id="KAK6753067.1"/>
    </source>
</evidence>
<dbReference type="Gene3D" id="2.30.30.40">
    <property type="entry name" value="SH3 Domains"/>
    <property type="match status" value="1"/>
</dbReference>
<dbReference type="SMART" id="SM00326">
    <property type="entry name" value="SH3"/>
    <property type="match status" value="1"/>
</dbReference>
<dbReference type="CDD" id="cd12036">
    <property type="entry name" value="SH3_MPP5"/>
    <property type="match status" value="1"/>
</dbReference>
<feature type="domain" description="PDZ" evidence="6">
    <location>
        <begin position="480"/>
        <end position="560"/>
    </location>
</feature>
<evidence type="ECO:0000259" key="6">
    <source>
        <dbReference type="PROSITE" id="PS50106"/>
    </source>
</evidence>
<dbReference type="InterPro" id="IPR001478">
    <property type="entry name" value="PDZ"/>
</dbReference>
<name>A0ABR1DRK2_NECAM</name>
<evidence type="ECO:0000313" key="8">
    <source>
        <dbReference type="Proteomes" id="UP001303046"/>
    </source>
</evidence>